<protein>
    <submittedName>
        <fullName evidence="3">EamA-like transporter family protein</fullName>
    </submittedName>
</protein>
<dbReference type="OrthoDB" id="5193305at2"/>
<keyword evidence="1" id="KW-0472">Membrane</keyword>
<reference evidence="3 4" key="1">
    <citation type="submission" date="2019-02" db="EMBL/GenBank/DDBJ databases">
        <title>Deep-cultivation of Planctomycetes and their phenomic and genomic characterization uncovers novel biology.</title>
        <authorList>
            <person name="Wiegand S."/>
            <person name="Jogler M."/>
            <person name="Boedeker C."/>
            <person name="Pinto D."/>
            <person name="Vollmers J."/>
            <person name="Rivas-Marin E."/>
            <person name="Kohn T."/>
            <person name="Peeters S.H."/>
            <person name="Heuer A."/>
            <person name="Rast P."/>
            <person name="Oberbeckmann S."/>
            <person name="Bunk B."/>
            <person name="Jeske O."/>
            <person name="Meyerdierks A."/>
            <person name="Storesund J.E."/>
            <person name="Kallscheuer N."/>
            <person name="Luecker S."/>
            <person name="Lage O.M."/>
            <person name="Pohl T."/>
            <person name="Merkel B.J."/>
            <person name="Hornburger P."/>
            <person name="Mueller R.-W."/>
            <person name="Bruemmer F."/>
            <person name="Labrenz M."/>
            <person name="Spormann A.M."/>
            <person name="Op den Camp H."/>
            <person name="Overmann J."/>
            <person name="Amann R."/>
            <person name="Jetten M.S.M."/>
            <person name="Mascher T."/>
            <person name="Medema M.H."/>
            <person name="Devos D.P."/>
            <person name="Kaster A.-K."/>
            <person name="Ovreas L."/>
            <person name="Rohde M."/>
            <person name="Galperin M.Y."/>
            <person name="Jogler C."/>
        </authorList>
    </citation>
    <scope>NUCLEOTIDE SEQUENCE [LARGE SCALE GENOMIC DNA]</scope>
    <source>
        <strain evidence="3 4">Pla163</strain>
    </source>
</reference>
<feature type="domain" description="EamA" evidence="2">
    <location>
        <begin position="17"/>
        <end position="144"/>
    </location>
</feature>
<feature type="domain" description="EamA" evidence="2">
    <location>
        <begin position="157"/>
        <end position="285"/>
    </location>
</feature>
<dbReference type="InterPro" id="IPR000620">
    <property type="entry name" value="EamA_dom"/>
</dbReference>
<keyword evidence="1" id="KW-1133">Transmembrane helix</keyword>
<keyword evidence="1" id="KW-0812">Transmembrane</keyword>
<accession>A0A518D3U9</accession>
<name>A0A518D3U9_9BACT</name>
<proteinExistence type="predicted"/>
<feature type="transmembrane region" description="Helical" evidence="1">
    <location>
        <begin position="242"/>
        <end position="264"/>
    </location>
</feature>
<evidence type="ECO:0000256" key="1">
    <source>
        <dbReference type="SAM" id="Phobius"/>
    </source>
</evidence>
<sequence>MQPDPRPALGETRAAGSGVSALLLAATLFSFGFVIVKSVGLPPGAIGFWRTLIGVVVLGLACLVWRVPRPVKLLPVLGAGLFFGVHQLLYMEATATTAIAHVTLIGALQPLIVAVVSHRAVGERPPPALVWWALVALLGVVLVVRANLGAPSRSLEGDLLSVANVLVFTVFFLFCKRARQQGTHVLTLTTAMTFVAMLVVAPSLLLAEAVLPTSGWQWFLIAALALGPGNGHLLVNWAHRRVTVAFASLVLTAVPLLAGLWAHLVLDEPFGPEHVLGAVVVAIAIEGARRAESARHAPA</sequence>
<dbReference type="SUPFAM" id="SSF103481">
    <property type="entry name" value="Multidrug resistance efflux transporter EmrE"/>
    <property type="match status" value="2"/>
</dbReference>
<evidence type="ECO:0000313" key="3">
    <source>
        <dbReference type="EMBL" id="QDU86157.1"/>
    </source>
</evidence>
<feature type="transmembrane region" description="Helical" evidence="1">
    <location>
        <begin position="73"/>
        <end position="91"/>
    </location>
</feature>
<dbReference type="InterPro" id="IPR037185">
    <property type="entry name" value="EmrE-like"/>
</dbReference>
<feature type="transmembrane region" description="Helical" evidence="1">
    <location>
        <begin position="216"/>
        <end position="235"/>
    </location>
</feature>
<feature type="transmembrane region" description="Helical" evidence="1">
    <location>
        <begin position="48"/>
        <end position="66"/>
    </location>
</feature>
<dbReference type="PANTHER" id="PTHR22911">
    <property type="entry name" value="ACYL-MALONYL CONDENSING ENZYME-RELATED"/>
    <property type="match status" value="1"/>
</dbReference>
<evidence type="ECO:0000313" key="4">
    <source>
        <dbReference type="Proteomes" id="UP000319342"/>
    </source>
</evidence>
<dbReference type="AlphaFoldDB" id="A0A518D3U9"/>
<feature type="transmembrane region" description="Helical" evidence="1">
    <location>
        <begin position="128"/>
        <end position="147"/>
    </location>
</feature>
<feature type="transmembrane region" description="Helical" evidence="1">
    <location>
        <begin position="187"/>
        <end position="210"/>
    </location>
</feature>
<dbReference type="EMBL" id="CP036290">
    <property type="protein sequence ID" value="QDU86157.1"/>
    <property type="molecule type" value="Genomic_DNA"/>
</dbReference>
<organism evidence="3 4">
    <name type="scientific">Rohdeia mirabilis</name>
    <dbReference type="NCBI Taxonomy" id="2528008"/>
    <lineage>
        <taxon>Bacteria</taxon>
        <taxon>Pseudomonadati</taxon>
        <taxon>Planctomycetota</taxon>
        <taxon>Planctomycetia</taxon>
        <taxon>Planctomycetia incertae sedis</taxon>
        <taxon>Rohdeia</taxon>
    </lineage>
</organism>
<keyword evidence="4" id="KW-1185">Reference proteome</keyword>
<evidence type="ECO:0000259" key="2">
    <source>
        <dbReference type="Pfam" id="PF00892"/>
    </source>
</evidence>
<dbReference type="RefSeq" id="WP_145190866.1">
    <property type="nucleotide sequence ID" value="NZ_CP036290.1"/>
</dbReference>
<feature type="transmembrane region" description="Helical" evidence="1">
    <location>
        <begin position="12"/>
        <end position="36"/>
    </location>
</feature>
<feature type="transmembrane region" description="Helical" evidence="1">
    <location>
        <begin position="97"/>
        <end position="116"/>
    </location>
</feature>
<dbReference type="Proteomes" id="UP000319342">
    <property type="component" value="Chromosome"/>
</dbReference>
<dbReference type="Pfam" id="PF00892">
    <property type="entry name" value="EamA"/>
    <property type="match status" value="2"/>
</dbReference>
<feature type="transmembrane region" description="Helical" evidence="1">
    <location>
        <begin position="159"/>
        <end position="175"/>
    </location>
</feature>
<dbReference type="GO" id="GO:0016020">
    <property type="term" value="C:membrane"/>
    <property type="evidence" value="ECO:0007669"/>
    <property type="project" value="InterPro"/>
</dbReference>
<gene>
    <name evidence="3" type="ORF">Pla163_33060</name>
</gene>